<protein>
    <submittedName>
        <fullName evidence="2">PTS sugar transporter subunit IIA</fullName>
    </submittedName>
</protein>
<evidence type="ECO:0000313" key="3">
    <source>
        <dbReference type="Proteomes" id="UP001201217"/>
    </source>
</evidence>
<sequence>MEIAQILASKAILPCAKVTCKRQLLQLAAEQASDVVGIDAHQIFQTLKEREQLGSTGLGDGIAIPHGKLKGLDKVHCILVRLEHGIEFDAVDDKPVDLAFVLLAPQGSGADHLKALSRIARLTRTPGLMDRLRQMQNADEIYEFLTREAEETNAA</sequence>
<evidence type="ECO:0000259" key="1">
    <source>
        <dbReference type="PROSITE" id="PS51094"/>
    </source>
</evidence>
<gene>
    <name evidence="2" type="ORF">L1I42_01895</name>
</gene>
<dbReference type="SUPFAM" id="SSF55804">
    <property type="entry name" value="Phoshotransferase/anion transport protein"/>
    <property type="match status" value="1"/>
</dbReference>
<dbReference type="RefSeq" id="WP_236112809.1">
    <property type="nucleotide sequence ID" value="NZ_JAKGTI010000001.1"/>
</dbReference>
<feature type="domain" description="PTS EIIA type-2" evidence="1">
    <location>
        <begin position="5"/>
        <end position="148"/>
    </location>
</feature>
<dbReference type="PROSITE" id="PS00372">
    <property type="entry name" value="PTS_EIIA_TYPE_2_HIS"/>
    <property type="match status" value="1"/>
</dbReference>
<dbReference type="InterPro" id="IPR051541">
    <property type="entry name" value="PTS_SugarTrans_NitroReg"/>
</dbReference>
<keyword evidence="3" id="KW-1185">Reference proteome</keyword>
<dbReference type="InterPro" id="IPR002178">
    <property type="entry name" value="PTS_EIIA_type-2_dom"/>
</dbReference>
<dbReference type="PANTHER" id="PTHR47738">
    <property type="entry name" value="PTS SYSTEM FRUCTOSE-LIKE EIIA COMPONENT-RELATED"/>
    <property type="match status" value="1"/>
</dbReference>
<dbReference type="CDD" id="cd00211">
    <property type="entry name" value="PTS_IIA_fru"/>
    <property type="match status" value="1"/>
</dbReference>
<reference evidence="2 3" key="1">
    <citation type="submission" date="2022-01" db="EMBL/GenBank/DDBJ databases">
        <title>Maritalea mediterranea sp. nov., isolated from marine plastic residues from the Malva-rosa beach (Valencia, Spain).</title>
        <authorList>
            <person name="Vidal-Verdu A."/>
            <person name="Molina-Menor E."/>
            <person name="Pascual J."/>
            <person name="Pereto J."/>
            <person name="Porcar M."/>
        </authorList>
    </citation>
    <scope>NUCLEOTIDE SEQUENCE [LARGE SCALE GENOMIC DNA]</scope>
    <source>
        <strain evidence="2 3">P4.10X</strain>
    </source>
</reference>
<dbReference type="PROSITE" id="PS51094">
    <property type="entry name" value="PTS_EIIA_TYPE_2"/>
    <property type="match status" value="1"/>
</dbReference>
<dbReference type="Gene3D" id="3.40.930.10">
    <property type="entry name" value="Mannitol-specific EII, Chain A"/>
    <property type="match status" value="1"/>
</dbReference>
<name>A0ABS9E4X0_9HYPH</name>
<evidence type="ECO:0000313" key="2">
    <source>
        <dbReference type="EMBL" id="MCF4097237.1"/>
    </source>
</evidence>
<organism evidence="2 3">
    <name type="scientific">Maritalea mediterranea</name>
    <dbReference type="NCBI Taxonomy" id="2909667"/>
    <lineage>
        <taxon>Bacteria</taxon>
        <taxon>Pseudomonadati</taxon>
        <taxon>Pseudomonadota</taxon>
        <taxon>Alphaproteobacteria</taxon>
        <taxon>Hyphomicrobiales</taxon>
        <taxon>Devosiaceae</taxon>
        <taxon>Maritalea</taxon>
    </lineage>
</organism>
<keyword evidence="2" id="KW-0813">Transport</keyword>
<dbReference type="Pfam" id="PF00359">
    <property type="entry name" value="PTS_EIIA_2"/>
    <property type="match status" value="1"/>
</dbReference>
<dbReference type="PANTHER" id="PTHR47738:SF1">
    <property type="entry name" value="NITROGEN REGULATORY PROTEIN"/>
    <property type="match status" value="1"/>
</dbReference>
<keyword evidence="2" id="KW-0762">Sugar transport</keyword>
<comment type="caution">
    <text evidence="2">The sequence shown here is derived from an EMBL/GenBank/DDBJ whole genome shotgun (WGS) entry which is preliminary data.</text>
</comment>
<dbReference type="InterPro" id="IPR016152">
    <property type="entry name" value="PTrfase/Anion_transptr"/>
</dbReference>
<dbReference type="EMBL" id="JAKGTI010000001">
    <property type="protein sequence ID" value="MCF4097237.1"/>
    <property type="molecule type" value="Genomic_DNA"/>
</dbReference>
<dbReference type="Proteomes" id="UP001201217">
    <property type="component" value="Unassembled WGS sequence"/>
</dbReference>
<accession>A0ABS9E4X0</accession>
<proteinExistence type="predicted"/>